<sequence>MEKQNLLIFLPSGSASYALGQAYVSKLQTLLTQDYEVTCLHSLDRSTLAVLDDYDVIHVFTLWHRSVLHLLHKAYSLHIPVVITPLGDLQPWVYAQHRHSYDWLRWKKVIAKASAVQVCGKLEEHSFQQLHLNARKVLIKNPILTSMVTFESVAQATQRLYRKVIDSNVRFSITEEIYALLCGTIQIGIDDFMLRDHEQCNKLCQQWAKLTNEQWRMILIYATDEHVDDYLSLGLERLNISKPELNVHDIDRYPLPWKYPEDDLPSDTLIPHSILVRSKLSENVDKNEVGERKLVIELINLHHESENGRVPLRHLANVYMTLRFTPMDEDRVADILKAMGLADFTQKVTKKLQKTLRLPDGYAINMRH</sequence>
<evidence type="ECO:0000313" key="1">
    <source>
        <dbReference type="EMBL" id="MST83330.1"/>
    </source>
</evidence>
<dbReference type="RefSeq" id="WP_154532839.1">
    <property type="nucleotide sequence ID" value="NZ_VUNG01000002.1"/>
</dbReference>
<comment type="caution">
    <text evidence="1">The sequence shown here is derived from an EMBL/GenBank/DDBJ whole genome shotgun (WGS) entry which is preliminary data.</text>
</comment>
<dbReference type="AlphaFoldDB" id="A0A7K0KD32"/>
<keyword evidence="2" id="KW-1185">Reference proteome</keyword>
<accession>A0A7K0KD32</accession>
<gene>
    <name evidence="1" type="ORF">FYJ73_01285</name>
</gene>
<evidence type="ECO:0000313" key="2">
    <source>
        <dbReference type="Proteomes" id="UP000438914"/>
    </source>
</evidence>
<proteinExistence type="predicted"/>
<dbReference type="EMBL" id="VUNG01000002">
    <property type="protein sequence ID" value="MST83330.1"/>
    <property type="molecule type" value="Genomic_DNA"/>
</dbReference>
<reference evidence="1 2" key="1">
    <citation type="submission" date="2019-08" db="EMBL/GenBank/DDBJ databases">
        <title>In-depth cultivation of the pig gut microbiome towards novel bacterial diversity and tailored functional studies.</title>
        <authorList>
            <person name="Wylensek D."/>
            <person name="Hitch T.C.A."/>
            <person name="Clavel T."/>
        </authorList>
    </citation>
    <scope>NUCLEOTIDE SEQUENCE [LARGE SCALE GENOMIC DNA]</scope>
    <source>
        <strain evidence="1 2">LKV-178-WT-2A</strain>
    </source>
</reference>
<dbReference type="Proteomes" id="UP000438914">
    <property type="component" value="Unassembled WGS sequence"/>
</dbReference>
<name>A0A7K0KD32_9BACT</name>
<organism evidence="1 2">
    <name type="scientific">Hallella mizrahii</name>
    <dbReference type="NCBI Taxonomy" id="2606637"/>
    <lineage>
        <taxon>Bacteria</taxon>
        <taxon>Pseudomonadati</taxon>
        <taxon>Bacteroidota</taxon>
        <taxon>Bacteroidia</taxon>
        <taxon>Bacteroidales</taxon>
        <taxon>Prevotellaceae</taxon>
        <taxon>Hallella</taxon>
    </lineage>
</organism>
<protein>
    <submittedName>
        <fullName evidence="1">Uncharacterized protein</fullName>
    </submittedName>
</protein>